<protein>
    <recommendedName>
        <fullName evidence="5">AAA domain-containing protein</fullName>
    </recommendedName>
</protein>
<dbReference type="Pfam" id="PF13087">
    <property type="entry name" value="AAA_12"/>
    <property type="match status" value="1"/>
</dbReference>
<dbReference type="Proteomes" id="UP001458946">
    <property type="component" value="Unassembled WGS sequence"/>
</dbReference>
<dbReference type="RefSeq" id="WP_353544014.1">
    <property type="nucleotide sequence ID" value="NZ_BAABRN010000083.1"/>
</dbReference>
<dbReference type="Gene3D" id="3.40.50.300">
    <property type="entry name" value="P-loop containing nucleotide triphosphate hydrolases"/>
    <property type="match status" value="2"/>
</dbReference>
<accession>A0ABP9VFP8</accession>
<organism evidence="3 4">
    <name type="scientific">Deinococcus xinjiangensis</name>
    <dbReference type="NCBI Taxonomy" id="457454"/>
    <lineage>
        <taxon>Bacteria</taxon>
        <taxon>Thermotogati</taxon>
        <taxon>Deinococcota</taxon>
        <taxon>Deinococci</taxon>
        <taxon>Deinococcales</taxon>
        <taxon>Deinococcaceae</taxon>
        <taxon>Deinococcus</taxon>
    </lineage>
</organism>
<dbReference type="InterPro" id="IPR027417">
    <property type="entry name" value="P-loop_NTPase"/>
</dbReference>
<evidence type="ECO:0000259" key="1">
    <source>
        <dbReference type="Pfam" id="PF13086"/>
    </source>
</evidence>
<dbReference type="InterPro" id="IPR047187">
    <property type="entry name" value="SF1_C_Upf1"/>
</dbReference>
<gene>
    <name evidence="3" type="ORF">Dxin01_03817</name>
</gene>
<feature type="domain" description="DNA2/NAM7 helicase helicase" evidence="1">
    <location>
        <begin position="428"/>
        <end position="814"/>
    </location>
</feature>
<evidence type="ECO:0000313" key="3">
    <source>
        <dbReference type="EMBL" id="GAA5504049.1"/>
    </source>
</evidence>
<evidence type="ECO:0008006" key="5">
    <source>
        <dbReference type="Google" id="ProtNLM"/>
    </source>
</evidence>
<dbReference type="SUPFAM" id="SSF52540">
    <property type="entry name" value="P-loop containing nucleoside triphosphate hydrolases"/>
    <property type="match status" value="2"/>
</dbReference>
<feature type="domain" description="DNA2/NAM7 helicase-like C-terminal" evidence="2">
    <location>
        <begin position="843"/>
        <end position="1076"/>
    </location>
</feature>
<sequence length="1106" mass="124063">MKPHELPDSLPISHRYTWTLTGLPQCATGQAKPLEVTSEVRFQYLEVLEEVQASYGEVTWPVSAQAKDLEAIKLLLMRGLPYIAWVSSVSSSSFAVQADVFSMGYRLPDPAILGIDEQAVDRMRSALGARITPDRAAELLTEELTLPALPGGMPRFLYVGSSSRHPDREKALRLLGKRVNIDLAMLDGQWLVMHVTLTKKGRVNEMPVTLLEADWQFSNVTVAARERERLQAQGVQVRQDQHRYLKLWEEYQEIGRQRGQRLSRQLGAIPYLERPEFWGGFWMFRANVTPEQLAFLRQQGNLTLRATETRPPDVETPVSTETRPRRVQEFIGECQVTPNGVIRLLPLSGDEVLPPAAGWLSLSLAGDQAQFARRDRARLAIATGTNAMPQLSHLLEGREVPQRRLQREPALPGHSQAAAAFRGTPTARQIEALDVALNTPDIALIQGPPGTGKTRVIAALQQRLADIAKDRSRLPGHTLLTSAQHVAVENAAEATKVFGLPSVKVDRSRRFREEFSDAVDHWRRDMIVQLQGRLSDAPEQPLEVRYVRLRDEVLRVSTAPSPKDNVREVARQLLEEGGTHLKPMTRDRLLEVAGEQRQVEIDDEEREYLMNSVRALRTTPEAFSDDGPRQAQRCLRRLAEADSGPPLSAEDRALLEACAQWDQQDPPPLLPALSDLKERLLTALQPQLAPLRPEPVSRAVTELLNAALEDLRQAARREQGGIATILHDMLSSLENDPEGTRAAIKNYTAVLAATCQQSDSQAVRQTRTALGNEARVFENVVVDEAARVHPLDLLIPMAQAERRIILVGDHRQLPHLLEPDVERELQSGWHEASIRESNSAALHQSLFERLFQTLREREQRDGIKRVVTLDQQYRMHPELGKFVSDTFYKAHNPSEAFGSGRPAEEFAHGLAPYGDAVAVWVDVPHELGAERGGKSKSRRIEAQVVAREAERILNARPDFSVGVISFYAEQVKVIRQEMEAFGLTQKGEDNEYRIHPDYQDTYDRQGHSRERLRVGTVDAFQGMEFDVVLLSLTRSNTLPAHTAEEQRRRYGHLTLENRLCVAMSRQQRLLILVGDTGMLAPAGTESAVPALEAFYELCRGAYGRII</sequence>
<evidence type="ECO:0000259" key="2">
    <source>
        <dbReference type="Pfam" id="PF13087"/>
    </source>
</evidence>
<comment type="caution">
    <text evidence="3">The sequence shown here is derived from an EMBL/GenBank/DDBJ whole genome shotgun (WGS) entry which is preliminary data.</text>
</comment>
<keyword evidence="4" id="KW-1185">Reference proteome</keyword>
<dbReference type="Pfam" id="PF13086">
    <property type="entry name" value="AAA_11"/>
    <property type="match status" value="1"/>
</dbReference>
<proteinExistence type="predicted"/>
<dbReference type="InterPro" id="IPR041677">
    <property type="entry name" value="DNA2/NAM7_AAA_11"/>
</dbReference>
<name>A0ABP9VFP8_9DEIO</name>
<dbReference type="PANTHER" id="PTHR10887">
    <property type="entry name" value="DNA2/NAM7 HELICASE FAMILY"/>
    <property type="match status" value="1"/>
</dbReference>
<dbReference type="EMBL" id="BAABRN010000083">
    <property type="protein sequence ID" value="GAA5504049.1"/>
    <property type="molecule type" value="Genomic_DNA"/>
</dbReference>
<evidence type="ECO:0000313" key="4">
    <source>
        <dbReference type="Proteomes" id="UP001458946"/>
    </source>
</evidence>
<reference evidence="3 4" key="1">
    <citation type="submission" date="2024-02" db="EMBL/GenBank/DDBJ databases">
        <title>Deinococcus xinjiangensis NBRC 107630.</title>
        <authorList>
            <person name="Ichikawa N."/>
            <person name="Katano-Makiyama Y."/>
            <person name="Hidaka K."/>
        </authorList>
    </citation>
    <scope>NUCLEOTIDE SEQUENCE [LARGE SCALE GENOMIC DNA]</scope>
    <source>
        <strain evidence="3 4">NBRC 107630</strain>
    </source>
</reference>
<dbReference type="InterPro" id="IPR041679">
    <property type="entry name" value="DNA2/NAM7-like_C"/>
</dbReference>
<dbReference type="InterPro" id="IPR045055">
    <property type="entry name" value="DNA2/NAM7-like"/>
</dbReference>
<dbReference type="CDD" id="cd18808">
    <property type="entry name" value="SF1_C_Upf1"/>
    <property type="match status" value="1"/>
</dbReference>
<dbReference type="PANTHER" id="PTHR10887:SF495">
    <property type="entry name" value="HELICASE SENATAXIN ISOFORM X1-RELATED"/>
    <property type="match status" value="1"/>
</dbReference>